<evidence type="ECO:0000313" key="4">
    <source>
        <dbReference type="Proteomes" id="UP001205867"/>
    </source>
</evidence>
<evidence type="ECO:0000256" key="1">
    <source>
        <dbReference type="SAM" id="MobiDB-lite"/>
    </source>
</evidence>
<protein>
    <submittedName>
        <fullName evidence="3">Uncharacterized protein</fullName>
    </submittedName>
</protein>
<dbReference type="AlphaFoldDB" id="A0AAP3AIQ1"/>
<organism evidence="3 4">
    <name type="scientific">Micrococcus luteus</name>
    <name type="common">Micrococcus lysodeikticus</name>
    <dbReference type="NCBI Taxonomy" id="1270"/>
    <lineage>
        <taxon>Bacteria</taxon>
        <taxon>Bacillati</taxon>
        <taxon>Actinomycetota</taxon>
        <taxon>Actinomycetes</taxon>
        <taxon>Micrococcales</taxon>
        <taxon>Micrococcaceae</taxon>
        <taxon>Micrococcus</taxon>
    </lineage>
</organism>
<keyword evidence="2" id="KW-0472">Membrane</keyword>
<feature type="region of interest" description="Disordered" evidence="1">
    <location>
        <begin position="162"/>
        <end position="189"/>
    </location>
</feature>
<feature type="compositionally biased region" description="Basic and acidic residues" evidence="1">
    <location>
        <begin position="177"/>
        <end position="189"/>
    </location>
</feature>
<dbReference type="Proteomes" id="UP001205867">
    <property type="component" value="Unassembled WGS sequence"/>
</dbReference>
<proteinExistence type="predicted"/>
<reference evidence="3" key="1">
    <citation type="submission" date="2023-06" db="EMBL/GenBank/DDBJ databases">
        <title>lsaBGC provides a comprehensive framework for evolutionary analysis of biosynthetic gene clusters within focal taxa.</title>
        <authorList>
            <person name="Salamzade R."/>
            <person name="Sandstrom S."/>
            <person name="Kalan L.R."/>
        </authorList>
    </citation>
    <scope>NUCLEOTIDE SEQUENCE</scope>
    <source>
        <strain evidence="3">P3-SID899</strain>
    </source>
</reference>
<evidence type="ECO:0000256" key="2">
    <source>
        <dbReference type="SAM" id="Phobius"/>
    </source>
</evidence>
<feature type="transmembrane region" description="Helical" evidence="2">
    <location>
        <begin position="23"/>
        <end position="42"/>
    </location>
</feature>
<name>A0AAP3AIQ1_MICLU</name>
<keyword evidence="2" id="KW-0812">Transmembrane</keyword>
<evidence type="ECO:0000313" key="3">
    <source>
        <dbReference type="EMBL" id="MCV7629836.1"/>
    </source>
</evidence>
<keyword evidence="2" id="KW-1133">Transmembrane helix</keyword>
<gene>
    <name evidence="3" type="ORF">M3A82_010920</name>
</gene>
<comment type="caution">
    <text evidence="3">The sequence shown here is derived from an EMBL/GenBank/DDBJ whole genome shotgun (WGS) entry which is preliminary data.</text>
</comment>
<dbReference type="RefSeq" id="WP_410992373.1">
    <property type="nucleotide sequence ID" value="NZ_JANGFO010000003.1"/>
</dbReference>
<dbReference type="EMBL" id="JALXKZ020000039">
    <property type="protein sequence ID" value="MCV7629836.1"/>
    <property type="molecule type" value="Genomic_DNA"/>
</dbReference>
<accession>A0AAP3AIQ1</accession>
<feature type="transmembrane region" description="Helical" evidence="2">
    <location>
        <begin position="133"/>
        <end position="152"/>
    </location>
</feature>
<feature type="transmembrane region" description="Helical" evidence="2">
    <location>
        <begin position="104"/>
        <end position="127"/>
    </location>
</feature>
<sequence>MDETTAPTTAVQAALDALADARVSASLVIVALVAFLAWRLVLRRHRLASAPARPSMPRSFMHRLQSSPAVRALTARLSGRLSAAADAARTARGRTGLHIRWGRTALFLAALVALLVFLVAGLAAAFGAGTLALAGWSLLFAVAGLAGLRALAVRDRTRRARPAAAVVDPERPAGPAAEEREAPAADPERDRRVLETVLAFESEAPRPAAAPAASRVEPVVVTASSAAAPAAERAVTIPAVPRPTYLDAPEMARPLPAPLETPAPTGADTRLQDAAHTADDQISAAAEQDIAALDLDNVLARRRAC</sequence>